<gene>
    <name evidence="1" type="ORF">HPB50_012515</name>
</gene>
<organism evidence="1 2">
    <name type="scientific">Hyalomma asiaticum</name>
    <name type="common">Tick</name>
    <dbReference type="NCBI Taxonomy" id="266040"/>
    <lineage>
        <taxon>Eukaryota</taxon>
        <taxon>Metazoa</taxon>
        <taxon>Ecdysozoa</taxon>
        <taxon>Arthropoda</taxon>
        <taxon>Chelicerata</taxon>
        <taxon>Arachnida</taxon>
        <taxon>Acari</taxon>
        <taxon>Parasitiformes</taxon>
        <taxon>Ixodida</taxon>
        <taxon>Ixodoidea</taxon>
        <taxon>Ixodidae</taxon>
        <taxon>Hyalomminae</taxon>
        <taxon>Hyalomma</taxon>
    </lineage>
</organism>
<evidence type="ECO:0000313" key="1">
    <source>
        <dbReference type="EMBL" id="KAH6936018.1"/>
    </source>
</evidence>
<sequence>MYDVNMYDMNAQVSHHSTDVARLRALLRYGGIYLDGDVFVVQSLRRFLRYEATVSCQEDGTFGNMIMIHHKNSRFLRLYMDTYRQ</sequence>
<dbReference type="Proteomes" id="UP000821845">
    <property type="component" value="Chromosome 3"/>
</dbReference>
<keyword evidence="2" id="KW-1185">Reference proteome</keyword>
<name>A0ACB7SQF0_HYAAI</name>
<protein>
    <submittedName>
        <fullName evidence="1">Uncharacterized protein</fullName>
    </submittedName>
</protein>
<comment type="caution">
    <text evidence="1">The sequence shown here is derived from an EMBL/GenBank/DDBJ whole genome shotgun (WGS) entry which is preliminary data.</text>
</comment>
<evidence type="ECO:0000313" key="2">
    <source>
        <dbReference type="Proteomes" id="UP000821845"/>
    </source>
</evidence>
<proteinExistence type="predicted"/>
<dbReference type="EMBL" id="CM023483">
    <property type="protein sequence ID" value="KAH6936018.1"/>
    <property type="molecule type" value="Genomic_DNA"/>
</dbReference>
<reference evidence="1" key="1">
    <citation type="submission" date="2020-05" db="EMBL/GenBank/DDBJ databases">
        <title>Large-scale comparative analyses of tick genomes elucidate their genetic diversity and vector capacities.</title>
        <authorList>
            <person name="Jia N."/>
            <person name="Wang J."/>
            <person name="Shi W."/>
            <person name="Du L."/>
            <person name="Sun Y."/>
            <person name="Zhan W."/>
            <person name="Jiang J."/>
            <person name="Wang Q."/>
            <person name="Zhang B."/>
            <person name="Ji P."/>
            <person name="Sakyi L.B."/>
            <person name="Cui X."/>
            <person name="Yuan T."/>
            <person name="Jiang B."/>
            <person name="Yang W."/>
            <person name="Lam T.T.-Y."/>
            <person name="Chang Q."/>
            <person name="Ding S."/>
            <person name="Wang X."/>
            <person name="Zhu J."/>
            <person name="Ruan X."/>
            <person name="Zhao L."/>
            <person name="Wei J."/>
            <person name="Que T."/>
            <person name="Du C."/>
            <person name="Cheng J."/>
            <person name="Dai P."/>
            <person name="Han X."/>
            <person name="Huang E."/>
            <person name="Gao Y."/>
            <person name="Liu J."/>
            <person name="Shao H."/>
            <person name="Ye R."/>
            <person name="Li L."/>
            <person name="Wei W."/>
            <person name="Wang X."/>
            <person name="Wang C."/>
            <person name="Yang T."/>
            <person name="Huo Q."/>
            <person name="Li W."/>
            <person name="Guo W."/>
            <person name="Chen H."/>
            <person name="Zhou L."/>
            <person name="Ni X."/>
            <person name="Tian J."/>
            <person name="Zhou Y."/>
            <person name="Sheng Y."/>
            <person name="Liu T."/>
            <person name="Pan Y."/>
            <person name="Xia L."/>
            <person name="Li J."/>
            <person name="Zhao F."/>
            <person name="Cao W."/>
        </authorList>
    </citation>
    <scope>NUCLEOTIDE SEQUENCE</scope>
    <source>
        <strain evidence="1">Hyas-2018</strain>
    </source>
</reference>
<accession>A0ACB7SQF0</accession>